<feature type="transmembrane region" description="Helical" evidence="4">
    <location>
        <begin position="6"/>
        <end position="30"/>
    </location>
</feature>
<dbReference type="Gene3D" id="3.40.190.10">
    <property type="entry name" value="Periplasmic binding protein-like II"/>
    <property type="match status" value="2"/>
</dbReference>
<keyword evidence="3" id="KW-0732">Signal</keyword>
<sequence length="433" mass="48639">MSLKKFLSTMIGVVLVFILVFGIYSLNITVSKAGSKKVKITLMSTKGEINSQLEDVAKSFSKTYPNVNLEIIPVGAGQSPFEKLSTMYASGNAPSISMIDSSDVAKFKSYFLNLTKEKWVKDAINGTLDDITFNGQVMGFPFAIEGYGLIYNKQVIEKTIGKFNPSTIKTRNDLENLFKKLQQKKVTPILISPLDWSLGAHYLGIAYGAQSKDMQKNYEFIKKLKTGKVNLQTNKVFNGLLDTFDMLRKYNYLKNSPLAGTYEQGPQLLANGKVAFWFMGNWAWPQIKDANPQNSEYGFLPVPISNDPNDFYNKAIVAGPSKILCIDAKNNSKAQQLAAKQFLNWLVYNSDGQKAWVYTLSIIPPFKNINLTPNDPLAKSIISYLKEGRTFRTPILPSDHWPKVGASMQKYLAGIIKRSQLYTEIKNYWLTVK</sequence>
<accession>A0A3T0D407</accession>
<keyword evidence="4" id="KW-0472">Membrane</keyword>
<dbReference type="PANTHER" id="PTHR43649">
    <property type="entry name" value="ARABINOSE-BINDING PROTEIN-RELATED"/>
    <property type="match status" value="1"/>
</dbReference>
<dbReference type="RefSeq" id="WP_127351221.1">
    <property type="nucleotide sequence ID" value="NZ_CP034791.1"/>
</dbReference>
<organism evidence="5 6">
    <name type="scientific">Caldicellulosiruptor changbaiensis</name>
    <dbReference type="NCBI Taxonomy" id="1222016"/>
    <lineage>
        <taxon>Bacteria</taxon>
        <taxon>Bacillati</taxon>
        <taxon>Bacillota</taxon>
        <taxon>Bacillota incertae sedis</taxon>
        <taxon>Caldicellulosiruptorales</taxon>
        <taxon>Caldicellulosiruptoraceae</taxon>
        <taxon>Caldicellulosiruptor</taxon>
    </lineage>
</organism>
<evidence type="ECO:0000256" key="2">
    <source>
        <dbReference type="ARBA" id="ARBA00022448"/>
    </source>
</evidence>
<dbReference type="EMBL" id="CP034791">
    <property type="protein sequence ID" value="AZT89610.1"/>
    <property type="molecule type" value="Genomic_DNA"/>
</dbReference>
<evidence type="ECO:0000256" key="1">
    <source>
        <dbReference type="ARBA" id="ARBA00008520"/>
    </source>
</evidence>
<keyword evidence="4" id="KW-0812">Transmembrane</keyword>
<dbReference type="SUPFAM" id="SSF53850">
    <property type="entry name" value="Periplasmic binding protein-like II"/>
    <property type="match status" value="1"/>
</dbReference>
<evidence type="ECO:0000313" key="6">
    <source>
        <dbReference type="Proteomes" id="UP000282930"/>
    </source>
</evidence>
<keyword evidence="2" id="KW-0813">Transport</keyword>
<dbReference type="PANTHER" id="PTHR43649:SF34">
    <property type="entry name" value="ABC TRANSPORTER PERIPLASMIC-BINDING PROTEIN YCJN-RELATED"/>
    <property type="match status" value="1"/>
</dbReference>
<dbReference type="InterPro" id="IPR050490">
    <property type="entry name" value="Bact_solute-bd_prot1"/>
</dbReference>
<dbReference type="KEGG" id="ccha:ELD05_02420"/>
<comment type="similarity">
    <text evidence="1">Belongs to the bacterial solute-binding protein 1 family.</text>
</comment>
<dbReference type="Pfam" id="PF13416">
    <property type="entry name" value="SBP_bac_8"/>
    <property type="match status" value="1"/>
</dbReference>
<keyword evidence="4" id="KW-1133">Transmembrane helix</keyword>
<keyword evidence="6" id="KW-1185">Reference proteome</keyword>
<dbReference type="InterPro" id="IPR006059">
    <property type="entry name" value="SBP"/>
</dbReference>
<name>A0A3T0D407_9FIRM</name>
<evidence type="ECO:0000256" key="3">
    <source>
        <dbReference type="ARBA" id="ARBA00022729"/>
    </source>
</evidence>
<reference evidence="5 6" key="1">
    <citation type="submission" date="2018-12" db="EMBL/GenBank/DDBJ databases">
        <title>Genome sequence from the cellulolytic species, Caldicellulosiruptor changbaiensis.</title>
        <authorList>
            <person name="Blumer-Schuette S.E."/>
            <person name="Mendoza C."/>
        </authorList>
    </citation>
    <scope>NUCLEOTIDE SEQUENCE [LARGE SCALE GENOMIC DNA]</scope>
    <source>
        <strain evidence="5 6">CBS-Z</strain>
    </source>
</reference>
<dbReference type="AlphaFoldDB" id="A0A3T0D407"/>
<evidence type="ECO:0000256" key="4">
    <source>
        <dbReference type="SAM" id="Phobius"/>
    </source>
</evidence>
<dbReference type="Proteomes" id="UP000282930">
    <property type="component" value="Chromosome"/>
</dbReference>
<gene>
    <name evidence="5" type="ORF">ELD05_02420</name>
</gene>
<proteinExistence type="inferred from homology"/>
<protein>
    <submittedName>
        <fullName evidence="5">Carbohydrate ABC transporter substrate-binding protein</fullName>
    </submittedName>
</protein>
<evidence type="ECO:0000313" key="5">
    <source>
        <dbReference type="EMBL" id="AZT89610.1"/>
    </source>
</evidence>